<dbReference type="InterPro" id="IPR000307">
    <property type="entry name" value="Ribosomal_bS16"/>
</dbReference>
<dbReference type="GO" id="GO:0005737">
    <property type="term" value="C:cytoplasm"/>
    <property type="evidence" value="ECO:0007669"/>
    <property type="project" value="UniProtKB-ARBA"/>
</dbReference>
<dbReference type="Proteomes" id="UP001153678">
    <property type="component" value="Unassembled WGS sequence"/>
</dbReference>
<dbReference type="EMBL" id="CAMKVN010012327">
    <property type="protein sequence ID" value="CAI2195346.1"/>
    <property type="molecule type" value="Genomic_DNA"/>
</dbReference>
<accession>A0A9W4X1K4</accession>
<dbReference type="SUPFAM" id="SSF57829">
    <property type="entry name" value="Zn-binding ribosomal proteins"/>
    <property type="match status" value="1"/>
</dbReference>
<dbReference type="HAMAP" id="MF_00294">
    <property type="entry name" value="Ribosomal_bL33"/>
    <property type="match status" value="1"/>
</dbReference>
<dbReference type="InterPro" id="IPR011332">
    <property type="entry name" value="Ribosomal_zn-bd"/>
</dbReference>
<keyword evidence="2" id="KW-0689">Ribosomal protein</keyword>
<dbReference type="Gene3D" id="3.30.1320.10">
    <property type="match status" value="1"/>
</dbReference>
<evidence type="ECO:0000256" key="2">
    <source>
        <dbReference type="ARBA" id="ARBA00022980"/>
    </source>
</evidence>
<evidence type="ECO:0000256" key="3">
    <source>
        <dbReference type="ARBA" id="ARBA00023274"/>
    </source>
</evidence>
<dbReference type="GO" id="GO:0003735">
    <property type="term" value="F:structural constituent of ribosome"/>
    <property type="evidence" value="ECO:0007669"/>
    <property type="project" value="InterPro"/>
</dbReference>
<dbReference type="InterPro" id="IPR001705">
    <property type="entry name" value="Ribosomal_bL33"/>
</dbReference>
<dbReference type="OrthoDB" id="407221at2759"/>
<protein>
    <submittedName>
        <fullName evidence="4">2230_t:CDS:1</fullName>
    </submittedName>
</protein>
<dbReference type="Pfam" id="PF00471">
    <property type="entry name" value="Ribosomal_L33"/>
    <property type="match status" value="1"/>
</dbReference>
<dbReference type="AlphaFoldDB" id="A0A9W4X1K4"/>
<evidence type="ECO:0000313" key="5">
    <source>
        <dbReference type="Proteomes" id="UP001153678"/>
    </source>
</evidence>
<evidence type="ECO:0000313" key="4">
    <source>
        <dbReference type="EMBL" id="CAI2195346.1"/>
    </source>
</evidence>
<dbReference type="GO" id="GO:0006412">
    <property type="term" value="P:translation"/>
    <property type="evidence" value="ECO:0007669"/>
    <property type="project" value="InterPro"/>
</dbReference>
<gene>
    <name evidence="4" type="ORF">FWILDA_LOCUS17030</name>
</gene>
<dbReference type="GO" id="GO:1990904">
    <property type="term" value="C:ribonucleoprotein complex"/>
    <property type="evidence" value="ECO:0007669"/>
    <property type="project" value="UniProtKB-KW"/>
</dbReference>
<keyword evidence="5" id="KW-1185">Reference proteome</keyword>
<reference evidence="4" key="1">
    <citation type="submission" date="2022-08" db="EMBL/GenBank/DDBJ databases">
        <authorList>
            <person name="Kallberg Y."/>
            <person name="Tangrot J."/>
            <person name="Rosling A."/>
        </authorList>
    </citation>
    <scope>NUCLEOTIDE SEQUENCE</scope>
    <source>
        <strain evidence="4">Wild A</strain>
    </source>
</reference>
<dbReference type="GO" id="GO:0005840">
    <property type="term" value="C:ribosome"/>
    <property type="evidence" value="ECO:0007669"/>
    <property type="project" value="UniProtKB-KW"/>
</dbReference>
<evidence type="ECO:0000256" key="1">
    <source>
        <dbReference type="ARBA" id="ARBA00006668"/>
    </source>
</evidence>
<keyword evidence="3" id="KW-0687">Ribonucleoprotein</keyword>
<comment type="similarity">
    <text evidence="1">Belongs to the bacterial ribosomal protein bS16 family.</text>
</comment>
<dbReference type="InterPro" id="IPR023803">
    <property type="entry name" value="Ribosomal_bS16_dom_sf"/>
</dbReference>
<name>A0A9W4X1K4_9GLOM</name>
<dbReference type="NCBIfam" id="TIGR00002">
    <property type="entry name" value="S16"/>
    <property type="match status" value="1"/>
</dbReference>
<dbReference type="SUPFAM" id="SSF54565">
    <property type="entry name" value="Ribosomal protein S16"/>
    <property type="match status" value="1"/>
</dbReference>
<dbReference type="NCBIfam" id="TIGR01023">
    <property type="entry name" value="rpmG_bact"/>
    <property type="match status" value="1"/>
</dbReference>
<organism evidence="4 5">
    <name type="scientific">Funneliformis geosporum</name>
    <dbReference type="NCBI Taxonomy" id="1117311"/>
    <lineage>
        <taxon>Eukaryota</taxon>
        <taxon>Fungi</taxon>
        <taxon>Fungi incertae sedis</taxon>
        <taxon>Mucoromycota</taxon>
        <taxon>Glomeromycotina</taxon>
        <taxon>Glomeromycetes</taxon>
        <taxon>Glomerales</taxon>
        <taxon>Glomeraceae</taxon>
        <taxon>Funneliformis</taxon>
    </lineage>
</organism>
<dbReference type="Pfam" id="PF00886">
    <property type="entry name" value="Ribosomal_S16"/>
    <property type="match status" value="1"/>
</dbReference>
<sequence length="157" mass="18439">MNKKKSKSKGDILLTCQACLVTKNTSHQNYRTTKTKKMQSQNLKLNLKKYCKFCQKTQSHKEGAVNRKKRDTGSYLEDLGYYNPRTQETKLNQESTQKWLKNGAQPTLTETIKKLKKKSKSQQRLLFDLEDSLIHQGEFLRTLQIYTQRLVQKHQVD</sequence>
<comment type="caution">
    <text evidence="4">The sequence shown here is derived from an EMBL/GenBank/DDBJ whole genome shotgun (WGS) entry which is preliminary data.</text>
</comment>
<proteinExistence type="inferred from homology"/>